<sequence>MSEICILCLNVIVKINEKHRVEGKGAFKVIPELESFSFKVERVSPFICAGCVKKLKKRRNLITQIECIDEFYRTIQTKSTCSSSSSLKRTSDISLDSVGIKIHCGNEGERSSSTSTETIERPSSSSRCSSPVRPDNIAPQWPVSPIKHRENSEEGPKSTNVYVKVEWPSKNAERKLPGDLESLGKMLVRGTYKQIANAAWKNTNIKKQLQLLMLNDINRECSDLCSRKNPSCLRSPNKENMLKFSIEHFNKELKERAPLTFSVLVAACVNPRSRSRANKNGLNIETFWSPAVGMAAAVCLRNRSRFMNALQLLITIFNYHSGWQATLARLASLRITTSHTYLYKKLDEYGAGYRDEILNAVENQCLFLKRNPEVVESDDQQSCDHGRKITIDNFDYRQNVHHMTEEHQNIDVHHVTVMSTENRIGAVDFSDQKKEDGIMKLENGKFIPSDDDHQLQRKNFITLVGRILVANIPCLKFLADVVTSHIPHKYSSQMAKKTNTTFMGLIYENENDADGITNVIKELHQYVPHGQNEDGTDGKYGEQGIVGDQLTVERFVNGHASIANGFTEKEQCTGLHAEVADWHSGNRFLQLAFQNLYSASSGYDKCTLYADRTFINRRNVKSDVSSAVNPCRQFFTLEVHARVIAATLKVLNMANLEEKPGIPFPGDESSKEDKKNYLEFVCAKVVDMFVIDESKNERILECLDCINLCEKAKALSLDDNNRYRCRYEGCQKSFAKYGKRMKDHESNHNPPILEIIEQSVVVDTTLSDEEQDDMFSYQKALLEYGMLILNFWDAISEGDGERIMRCWRFFLLYLRAEGQSTVKYSLEALYLLCQINVLLSPQAAQRLIWNRSVKTKNGLGGNIPLDLQLEFYNRMMKAAVKNVGPNASKTSLNRIAHSMGITNELMKQFDHELSVYRRSGKHITTSSQNDLLKIVDELLLERAFYMTEGRRYHHFKNMKQSLLHGLDLQKLFSWINEHKENLVLHRRAR</sequence>
<dbReference type="EMBL" id="CACRXK020001126">
    <property type="protein sequence ID" value="CAB3987145.1"/>
    <property type="molecule type" value="Genomic_DNA"/>
</dbReference>
<evidence type="ECO:0000256" key="1">
    <source>
        <dbReference type="SAM" id="MobiDB-lite"/>
    </source>
</evidence>
<comment type="caution">
    <text evidence="3">The sequence shown here is derived from an EMBL/GenBank/DDBJ whole genome shotgun (WGS) entry which is preliminary data.</text>
</comment>
<dbReference type="AlphaFoldDB" id="A0A7D9HQ27"/>
<reference evidence="3" key="1">
    <citation type="submission" date="2020-04" db="EMBL/GenBank/DDBJ databases">
        <authorList>
            <person name="Alioto T."/>
            <person name="Alioto T."/>
            <person name="Gomez Garrido J."/>
        </authorList>
    </citation>
    <scope>NUCLEOTIDE SEQUENCE</scope>
    <source>
        <strain evidence="3">A484AB</strain>
    </source>
</reference>
<feature type="compositionally biased region" description="Low complexity" evidence="1">
    <location>
        <begin position="111"/>
        <end position="134"/>
    </location>
</feature>
<feature type="region of interest" description="Disordered" evidence="1">
    <location>
        <begin position="106"/>
        <end position="157"/>
    </location>
</feature>
<dbReference type="OrthoDB" id="5966867at2759"/>
<evidence type="ECO:0000313" key="4">
    <source>
        <dbReference type="Proteomes" id="UP001152795"/>
    </source>
</evidence>
<feature type="compositionally biased region" description="Basic and acidic residues" evidence="1">
    <location>
        <begin position="147"/>
        <end position="156"/>
    </location>
</feature>
<proteinExistence type="predicted"/>
<dbReference type="Pfam" id="PF20231">
    <property type="entry name" value="DUF6589"/>
    <property type="match status" value="1"/>
</dbReference>
<evidence type="ECO:0000259" key="2">
    <source>
        <dbReference type="Pfam" id="PF20231"/>
    </source>
</evidence>
<dbReference type="InterPro" id="IPR046496">
    <property type="entry name" value="DUF6589"/>
</dbReference>
<keyword evidence="4" id="KW-1185">Reference proteome</keyword>
<name>A0A7D9HQ27_PARCT</name>
<organism evidence="3 4">
    <name type="scientific">Paramuricea clavata</name>
    <name type="common">Red gorgonian</name>
    <name type="synonym">Violescent sea-whip</name>
    <dbReference type="NCBI Taxonomy" id="317549"/>
    <lineage>
        <taxon>Eukaryota</taxon>
        <taxon>Metazoa</taxon>
        <taxon>Cnidaria</taxon>
        <taxon>Anthozoa</taxon>
        <taxon>Octocorallia</taxon>
        <taxon>Malacalcyonacea</taxon>
        <taxon>Plexauridae</taxon>
        <taxon>Paramuricea</taxon>
    </lineage>
</organism>
<gene>
    <name evidence="3" type="ORF">PACLA_8A022891</name>
</gene>
<evidence type="ECO:0000313" key="3">
    <source>
        <dbReference type="EMBL" id="CAB3987145.1"/>
    </source>
</evidence>
<dbReference type="Proteomes" id="UP001152795">
    <property type="component" value="Unassembled WGS sequence"/>
</dbReference>
<accession>A0A7D9HQ27</accession>
<feature type="domain" description="DUF6589" evidence="2">
    <location>
        <begin position="445"/>
        <end position="922"/>
    </location>
</feature>
<protein>
    <recommendedName>
        <fullName evidence="2">DUF6589 domain-containing protein</fullName>
    </recommendedName>
</protein>